<dbReference type="Gene3D" id="1.10.10.60">
    <property type="entry name" value="Homeodomain-like"/>
    <property type="match status" value="1"/>
</dbReference>
<dbReference type="InterPro" id="IPR044822">
    <property type="entry name" value="Myb_DNA-bind_4"/>
</dbReference>
<dbReference type="PANTHER" id="PTHR47595">
    <property type="entry name" value="HEAT SHOCK 70 KDA PROTEIN 14"/>
    <property type="match status" value="1"/>
</dbReference>
<feature type="compositionally biased region" description="Acidic residues" evidence="1">
    <location>
        <begin position="118"/>
        <end position="127"/>
    </location>
</feature>
<name>M7BWU3_CHEMY</name>
<keyword evidence="4" id="KW-1185">Reference proteome</keyword>
<sequence>MGYPRAVGSAGSAGEDAVQSQARSSCRNFDSYRQIACGIQEKGHGRDMQQCCAKIKLLRQVYQKAREANPHSGVAPKTCCFCKKLHAILGGNTTATNPWDASGGLEATASGDSPEDKVVDEEVELEEDVGRVTESSGGVAKQGLFLTPEGSSQSQHSGSGVHEG</sequence>
<evidence type="ECO:0000256" key="1">
    <source>
        <dbReference type="SAM" id="MobiDB-lite"/>
    </source>
</evidence>
<evidence type="ECO:0000313" key="3">
    <source>
        <dbReference type="EMBL" id="EMP36543.1"/>
    </source>
</evidence>
<dbReference type="AlphaFoldDB" id="M7BWU3"/>
<dbReference type="Proteomes" id="UP000031443">
    <property type="component" value="Unassembled WGS sequence"/>
</dbReference>
<dbReference type="PANTHER" id="PTHR47595:SF1">
    <property type="entry name" value="MYB_SANT-LIKE DNA-BINDING DOMAIN-CONTAINING PROTEIN"/>
    <property type="match status" value="1"/>
</dbReference>
<feature type="domain" description="Myb/SANT-like DNA-binding" evidence="2">
    <location>
        <begin position="19"/>
        <end position="88"/>
    </location>
</feature>
<feature type="compositionally biased region" description="Low complexity" evidence="1">
    <location>
        <begin position="149"/>
        <end position="164"/>
    </location>
</feature>
<dbReference type="EMBL" id="KB524693">
    <property type="protein sequence ID" value="EMP36543.1"/>
    <property type="molecule type" value="Genomic_DNA"/>
</dbReference>
<evidence type="ECO:0000313" key="4">
    <source>
        <dbReference type="Proteomes" id="UP000031443"/>
    </source>
</evidence>
<proteinExistence type="predicted"/>
<feature type="region of interest" description="Disordered" evidence="1">
    <location>
        <begin position="94"/>
        <end position="164"/>
    </location>
</feature>
<gene>
    <name evidence="3" type="ORF">UY3_06232</name>
</gene>
<evidence type="ECO:0000259" key="2">
    <source>
        <dbReference type="Pfam" id="PF13837"/>
    </source>
</evidence>
<dbReference type="Pfam" id="PF13837">
    <property type="entry name" value="Myb_DNA-bind_4"/>
    <property type="match status" value="1"/>
</dbReference>
<accession>M7BWU3</accession>
<protein>
    <recommendedName>
        <fullName evidence="2">Myb/SANT-like DNA-binding domain-containing protein</fullName>
    </recommendedName>
</protein>
<organism evidence="3 4">
    <name type="scientific">Chelonia mydas</name>
    <name type="common">Green sea-turtle</name>
    <name type="synonym">Chelonia agassizi</name>
    <dbReference type="NCBI Taxonomy" id="8469"/>
    <lineage>
        <taxon>Eukaryota</taxon>
        <taxon>Metazoa</taxon>
        <taxon>Chordata</taxon>
        <taxon>Craniata</taxon>
        <taxon>Vertebrata</taxon>
        <taxon>Euteleostomi</taxon>
        <taxon>Archelosauria</taxon>
        <taxon>Testudinata</taxon>
        <taxon>Testudines</taxon>
        <taxon>Cryptodira</taxon>
        <taxon>Durocryptodira</taxon>
        <taxon>Americhelydia</taxon>
        <taxon>Chelonioidea</taxon>
        <taxon>Cheloniidae</taxon>
        <taxon>Chelonia</taxon>
    </lineage>
</organism>
<reference evidence="4" key="1">
    <citation type="journal article" date="2013" name="Nat. Genet.">
        <title>The draft genomes of soft-shell turtle and green sea turtle yield insights into the development and evolution of the turtle-specific body plan.</title>
        <authorList>
            <person name="Wang Z."/>
            <person name="Pascual-Anaya J."/>
            <person name="Zadissa A."/>
            <person name="Li W."/>
            <person name="Niimura Y."/>
            <person name="Huang Z."/>
            <person name="Li C."/>
            <person name="White S."/>
            <person name="Xiong Z."/>
            <person name="Fang D."/>
            <person name="Wang B."/>
            <person name="Ming Y."/>
            <person name="Chen Y."/>
            <person name="Zheng Y."/>
            <person name="Kuraku S."/>
            <person name="Pignatelli M."/>
            <person name="Herrero J."/>
            <person name="Beal K."/>
            <person name="Nozawa M."/>
            <person name="Li Q."/>
            <person name="Wang J."/>
            <person name="Zhang H."/>
            <person name="Yu L."/>
            <person name="Shigenobu S."/>
            <person name="Wang J."/>
            <person name="Liu J."/>
            <person name="Flicek P."/>
            <person name="Searle S."/>
            <person name="Wang J."/>
            <person name="Kuratani S."/>
            <person name="Yin Y."/>
            <person name="Aken B."/>
            <person name="Zhang G."/>
            <person name="Irie N."/>
        </authorList>
    </citation>
    <scope>NUCLEOTIDE SEQUENCE [LARGE SCALE GENOMIC DNA]</scope>
</reference>